<comment type="similarity">
    <text evidence="1 4">Belongs to the D-isomer specific 2-hydroxyacid dehydrogenase family.</text>
</comment>
<keyword evidence="2 4" id="KW-0560">Oxidoreductase</keyword>
<keyword evidence="3" id="KW-0520">NAD</keyword>
<dbReference type="InterPro" id="IPR006140">
    <property type="entry name" value="D-isomer_DH_NAD-bd"/>
</dbReference>
<evidence type="ECO:0000313" key="8">
    <source>
        <dbReference type="Proteomes" id="UP001597314"/>
    </source>
</evidence>
<dbReference type="PANTHER" id="PTHR42789">
    <property type="entry name" value="D-ISOMER SPECIFIC 2-HYDROXYACID DEHYDROGENASE FAMILY PROTEIN (AFU_ORTHOLOGUE AFUA_6G10090)"/>
    <property type="match status" value="1"/>
</dbReference>
<dbReference type="Pfam" id="PF02826">
    <property type="entry name" value="2-Hacid_dh_C"/>
    <property type="match status" value="1"/>
</dbReference>
<dbReference type="InterPro" id="IPR036291">
    <property type="entry name" value="NAD(P)-bd_dom_sf"/>
</dbReference>
<dbReference type="PROSITE" id="PS00671">
    <property type="entry name" value="D_2_HYDROXYACID_DH_3"/>
    <property type="match status" value="1"/>
</dbReference>
<dbReference type="Proteomes" id="UP001597314">
    <property type="component" value="Unassembled WGS sequence"/>
</dbReference>
<gene>
    <name evidence="7" type="ORF">ACFSOX_16290</name>
</gene>
<dbReference type="PANTHER" id="PTHR42789:SF1">
    <property type="entry name" value="D-ISOMER SPECIFIC 2-HYDROXYACID DEHYDROGENASE FAMILY PROTEIN (AFU_ORTHOLOGUE AFUA_6G10090)"/>
    <property type="match status" value="1"/>
</dbReference>
<accession>A0ABW5AL91</accession>
<evidence type="ECO:0000256" key="2">
    <source>
        <dbReference type="ARBA" id="ARBA00023002"/>
    </source>
</evidence>
<dbReference type="SUPFAM" id="SSF52283">
    <property type="entry name" value="Formate/glycerate dehydrogenase catalytic domain-like"/>
    <property type="match status" value="1"/>
</dbReference>
<evidence type="ECO:0000256" key="3">
    <source>
        <dbReference type="ARBA" id="ARBA00023027"/>
    </source>
</evidence>
<dbReference type="InterPro" id="IPR050857">
    <property type="entry name" value="D-2-hydroxyacid_DH"/>
</dbReference>
<evidence type="ECO:0000313" key="7">
    <source>
        <dbReference type="EMBL" id="MFD2183714.1"/>
    </source>
</evidence>
<dbReference type="Pfam" id="PF00389">
    <property type="entry name" value="2-Hacid_dh"/>
    <property type="match status" value="1"/>
</dbReference>
<comment type="caution">
    <text evidence="7">The sequence shown here is derived from an EMBL/GenBank/DDBJ whole genome shotgun (WGS) entry which is preliminary data.</text>
</comment>
<evidence type="ECO:0000256" key="4">
    <source>
        <dbReference type="RuleBase" id="RU003719"/>
    </source>
</evidence>
<dbReference type="EMBL" id="JBHUIW010000019">
    <property type="protein sequence ID" value="MFD2183714.1"/>
    <property type="molecule type" value="Genomic_DNA"/>
</dbReference>
<keyword evidence="8" id="KW-1185">Reference proteome</keyword>
<reference evidence="8" key="1">
    <citation type="journal article" date="2019" name="Int. J. Syst. Evol. Microbiol.">
        <title>The Global Catalogue of Microorganisms (GCM) 10K type strain sequencing project: providing services to taxonomists for standard genome sequencing and annotation.</title>
        <authorList>
            <consortium name="The Broad Institute Genomics Platform"/>
            <consortium name="The Broad Institute Genome Sequencing Center for Infectious Disease"/>
            <person name="Wu L."/>
            <person name="Ma J."/>
        </authorList>
    </citation>
    <scope>NUCLEOTIDE SEQUENCE [LARGE SCALE GENOMIC DNA]</scope>
    <source>
        <strain evidence="8">CGMCC 1.6774</strain>
    </source>
</reference>
<dbReference type="Gene3D" id="3.40.50.720">
    <property type="entry name" value="NAD(P)-binding Rossmann-like Domain"/>
    <property type="match status" value="2"/>
</dbReference>
<evidence type="ECO:0000256" key="1">
    <source>
        <dbReference type="ARBA" id="ARBA00005854"/>
    </source>
</evidence>
<name>A0ABW5AL91_9BRAD</name>
<dbReference type="InterPro" id="IPR029753">
    <property type="entry name" value="D-isomer_DH_CS"/>
</dbReference>
<protein>
    <submittedName>
        <fullName evidence="7">NAD(P)-dependent oxidoreductase</fullName>
    </submittedName>
</protein>
<dbReference type="RefSeq" id="WP_378478865.1">
    <property type="nucleotide sequence ID" value="NZ_JBHUIW010000019.1"/>
</dbReference>
<evidence type="ECO:0000259" key="6">
    <source>
        <dbReference type="Pfam" id="PF02826"/>
    </source>
</evidence>
<sequence>MQVVVTEPIHAVPLARLRREAEVVTWDDPRAGDWSQADAVIVRAAAVPRARIAAAPRLKVIGKHGIGVDAIDVGAAREHGVTVVYTPTANVDSVAELAVGLMLALARKLPGNDRLLRAGATRLAPPELTGTELGGKTLGLVGLGRISRRIAAIGRAGFGMRLAGYDPYVCAESAAAFGITHHAALETLLAEADVISISVPYGPQTHHLIGAAELTACRSGALLINTARGGVVDERALAAALAAGRLAGAACDVFEEEPPKPDHPLLAQPNFVGTLHVGAATEEALLRVGTIVVDDVLAVLRGAAPQFAYA</sequence>
<dbReference type="SUPFAM" id="SSF51735">
    <property type="entry name" value="NAD(P)-binding Rossmann-fold domains"/>
    <property type="match status" value="1"/>
</dbReference>
<evidence type="ECO:0000259" key="5">
    <source>
        <dbReference type="Pfam" id="PF00389"/>
    </source>
</evidence>
<feature type="domain" description="D-isomer specific 2-hydroxyacid dehydrogenase NAD-binding" evidence="6">
    <location>
        <begin position="99"/>
        <end position="278"/>
    </location>
</feature>
<dbReference type="InterPro" id="IPR006139">
    <property type="entry name" value="D-isomer_2_OHA_DH_cat_dom"/>
</dbReference>
<proteinExistence type="inferred from homology"/>
<organism evidence="7 8">
    <name type="scientific">Rhodoplanes azumiensis</name>
    <dbReference type="NCBI Taxonomy" id="1897628"/>
    <lineage>
        <taxon>Bacteria</taxon>
        <taxon>Pseudomonadati</taxon>
        <taxon>Pseudomonadota</taxon>
        <taxon>Alphaproteobacteria</taxon>
        <taxon>Hyphomicrobiales</taxon>
        <taxon>Nitrobacteraceae</taxon>
        <taxon>Rhodoplanes</taxon>
    </lineage>
</organism>
<feature type="domain" description="D-isomer specific 2-hydroxyacid dehydrogenase catalytic" evidence="5">
    <location>
        <begin position="3"/>
        <end position="306"/>
    </location>
</feature>